<evidence type="ECO:0000256" key="3">
    <source>
        <dbReference type="ARBA" id="ARBA00022793"/>
    </source>
</evidence>
<dbReference type="PANTHER" id="PTHR43277">
    <property type="entry name" value="ARGININE DECARBOXYLASE"/>
    <property type="match status" value="1"/>
</dbReference>
<comment type="similarity">
    <text evidence="2">Belongs to the Orn/Lys/Arg decarboxylase class-I family.</text>
</comment>
<dbReference type="EC" id="4.1.1.19" evidence="6"/>
<dbReference type="InterPro" id="IPR008286">
    <property type="entry name" value="Prn/Lys/Arg_de-COase_C"/>
</dbReference>
<dbReference type="PANTHER" id="PTHR43277:SF3">
    <property type="entry name" value="DECARBOXYLASE, PUTATIVE-RELATED"/>
    <property type="match status" value="1"/>
</dbReference>
<reference evidence="6 7" key="1">
    <citation type="submission" date="2015-12" db="EMBL/GenBank/DDBJ databases">
        <title>Genome sequence of Aneurinibacillus soli.</title>
        <authorList>
            <person name="Lee J.S."/>
            <person name="Lee K.C."/>
            <person name="Kim K.K."/>
            <person name="Lee B.W."/>
        </authorList>
    </citation>
    <scope>NUCLEOTIDE SEQUENCE [LARGE SCALE GENOMIC DNA]</scope>
    <source>
        <strain evidence="6 7">CB4</strain>
    </source>
</reference>
<keyword evidence="3" id="KW-0210">Decarboxylase</keyword>
<dbReference type="RefSeq" id="WP_096463282.1">
    <property type="nucleotide sequence ID" value="NZ_AP017312.1"/>
</dbReference>
<name>A0A0U5AQX2_9BACL</name>
<evidence type="ECO:0000256" key="1">
    <source>
        <dbReference type="ARBA" id="ARBA00001933"/>
    </source>
</evidence>
<evidence type="ECO:0000256" key="5">
    <source>
        <dbReference type="ARBA" id="ARBA00023239"/>
    </source>
</evidence>
<protein>
    <submittedName>
        <fullName evidence="6">Arginine decarboxylase</fullName>
        <ecNumber evidence="6">4.1.1.19</ecNumber>
    </submittedName>
</protein>
<comment type="cofactor">
    <cofactor evidence="1">
        <name>pyridoxal 5'-phosphate</name>
        <dbReference type="ChEBI" id="CHEBI:597326"/>
    </cofactor>
</comment>
<dbReference type="OrthoDB" id="9815233at2"/>
<keyword evidence="5 6" id="KW-0456">Lyase</keyword>
<evidence type="ECO:0000256" key="4">
    <source>
        <dbReference type="ARBA" id="ARBA00022898"/>
    </source>
</evidence>
<dbReference type="GO" id="GO:0008792">
    <property type="term" value="F:arginine decarboxylase activity"/>
    <property type="evidence" value="ECO:0007669"/>
    <property type="project" value="UniProtKB-EC"/>
</dbReference>
<organism evidence="6 7">
    <name type="scientific">Aneurinibacillus soli</name>
    <dbReference type="NCBI Taxonomy" id="1500254"/>
    <lineage>
        <taxon>Bacteria</taxon>
        <taxon>Bacillati</taxon>
        <taxon>Bacillota</taxon>
        <taxon>Bacilli</taxon>
        <taxon>Bacillales</taxon>
        <taxon>Paenibacillaceae</taxon>
        <taxon>Aneurinibacillus group</taxon>
        <taxon>Aneurinibacillus</taxon>
    </lineage>
</organism>
<evidence type="ECO:0000313" key="6">
    <source>
        <dbReference type="EMBL" id="BAU26218.1"/>
    </source>
</evidence>
<dbReference type="Proteomes" id="UP000217696">
    <property type="component" value="Chromosome"/>
</dbReference>
<evidence type="ECO:0000256" key="2">
    <source>
        <dbReference type="ARBA" id="ARBA00010671"/>
    </source>
</evidence>
<dbReference type="SUPFAM" id="SSF53383">
    <property type="entry name" value="PLP-dependent transferases"/>
    <property type="match status" value="1"/>
</dbReference>
<dbReference type="SUPFAM" id="SSF55904">
    <property type="entry name" value="Ornithine decarboxylase C-terminal domain"/>
    <property type="match status" value="1"/>
</dbReference>
<evidence type="ECO:0000313" key="7">
    <source>
        <dbReference type="Proteomes" id="UP000217696"/>
    </source>
</evidence>
<accession>A0A0U5AQX2</accession>
<dbReference type="InterPro" id="IPR015424">
    <property type="entry name" value="PyrdxlP-dep_Trfase"/>
</dbReference>
<keyword evidence="4" id="KW-0663">Pyridoxal phosphate</keyword>
<dbReference type="InterPro" id="IPR036633">
    <property type="entry name" value="Prn/Lys/Arg_de-COase_C_sf"/>
</dbReference>
<dbReference type="InterPro" id="IPR000310">
    <property type="entry name" value="Orn/Lys/Arg_deCO2ase_major_dom"/>
</dbReference>
<gene>
    <name evidence="6" type="primary">speA_1</name>
    <name evidence="6" type="ORF">CB4_00323</name>
</gene>
<dbReference type="InterPro" id="IPR015421">
    <property type="entry name" value="PyrdxlP-dep_Trfase_major"/>
</dbReference>
<dbReference type="InterPro" id="IPR052357">
    <property type="entry name" value="Orn_Lys_Arg_decarboxylase-I"/>
</dbReference>
<dbReference type="Gene3D" id="3.90.105.10">
    <property type="entry name" value="Molybdopterin biosynthesis moea protein, domain 2"/>
    <property type="match status" value="1"/>
</dbReference>
<dbReference type="AlphaFoldDB" id="A0A0U5AQX2"/>
<proteinExistence type="inferred from homology"/>
<dbReference type="Pfam" id="PF01276">
    <property type="entry name" value="OKR_DC_1"/>
    <property type="match status" value="1"/>
</dbReference>
<dbReference type="EMBL" id="AP017312">
    <property type="protein sequence ID" value="BAU26218.1"/>
    <property type="molecule type" value="Genomic_DNA"/>
</dbReference>
<dbReference type="Gene3D" id="3.40.640.10">
    <property type="entry name" value="Type I PLP-dependent aspartate aminotransferase-like (Major domain)"/>
    <property type="match status" value="1"/>
</dbReference>
<keyword evidence="7" id="KW-1185">Reference proteome</keyword>
<sequence>MNQKQAPLYEALRTYEATKKESLHVPGHKDGHVFDQEARMHFASILPIDATEVKGLDDLHHPEEAIAAAQQLAAEAFGAEQTFFLVGGTTAGNLAAAFAVCRPGEQILVQRNAHKSVFNGLLLAGAHPVFITPEMETETGAASCLHPSSIRKALQEYPSIRAVWLTNPSYYGMGSDLKNISIICRDAGVPLLVDEAHGAHYGQAETVPESALMCGADLVVQSTHKMLPAMTMASMLHVQGERIDRIRLATVLAMVQSSSPSYPLLASLDLARRYLVQEGRQKLPESIDRLKKAQIELNNCLHSLTIWTGGYGIYSHDPLKWIIRSTRREMTGYQLLEWLEEEGCTAEMADLHNVVLVFALDTDQQTIQRTAGALSRIDRRLTQAEAEQIPVAKNIEDICLPLWMNAGETSIPARPLQEAFHSGHVVVPLDQAIGCCCAEMVIPYPPGIPLLVPGEIITDRHAHTIIQIQESGGYFQGALDSAMKTVKILR</sequence>
<dbReference type="KEGG" id="asoc:CB4_00323"/>
<dbReference type="Pfam" id="PF03711">
    <property type="entry name" value="OKR_DC_1_C"/>
    <property type="match status" value="1"/>
</dbReference>